<evidence type="ECO:0000313" key="3">
    <source>
        <dbReference type="Proteomes" id="UP000886523"/>
    </source>
</evidence>
<sequence>MRTVGTPQKDDCVEHLTEEVQNLSHRLQAPCPGFDEGMYPNERAHQGQLDQRRTDSIPGYTRHCWFCKRTNGHPFGICNCPLCIQLIKEDRARIPNVPLDSSESVEQVLRHLFAPKRESPLHQGQLSSTALLEPQAEVGSSSGDPNRRSVLRLLHGGGTPLQGVGQTCHFFEASSSRFEEGVAGNPPTPISSLEELASKKVAGLARLLCGVGKYANPTEGVPPPRNSLSVLEADHTGKRNVWFNPMAHSEPRVSRSPSQGTPYIDIPPHPKLSTIMKLGQPPHTPITKDKENAPAPSTNTRPPEPLMEKGRLNNTPDKDIEMVEPPAKQKMSEHRSTSRLPPKMQFTTNLHLGGSITKSITCGDPSGSDYYSDNEQELETSWGDTSYGSLCRLTDVGKLKHILDKSLYAMGTGRQKVKIGSREDLNCMIDTGSELNLISRRLQESLGLPYDPAGSAWGIRGVNSNAEPLYSCCRTVPIEIGGLRFDHIFFVKNGSIGVDYDLLMGQPWLKAIAAEIRYHDTSKSNNMHLQIYEQGDVTGESLIINLAVDQRREATKLTHITEWDLDTSNIPKLLGTATHVPQTLKPQTSTQHSDSETVAILGDNEMDFEYTCAPKEVDHSTAKPIPPHLTDPLRSLSETMERMAISGKSGASFNGQSYLK</sequence>
<keyword evidence="3" id="KW-1185">Reference proteome</keyword>
<dbReference type="Gene3D" id="2.40.70.10">
    <property type="entry name" value="Acid Proteases"/>
    <property type="match status" value="1"/>
</dbReference>
<feature type="compositionally biased region" description="Basic and acidic residues" evidence="1">
    <location>
        <begin position="306"/>
        <end position="319"/>
    </location>
</feature>
<dbReference type="Proteomes" id="UP000886523">
    <property type="component" value="Unassembled WGS sequence"/>
</dbReference>
<evidence type="ECO:0000313" key="2">
    <source>
        <dbReference type="EMBL" id="KAF9513632.1"/>
    </source>
</evidence>
<proteinExistence type="predicted"/>
<organism evidence="2 3">
    <name type="scientific">Hydnum rufescens UP504</name>
    <dbReference type="NCBI Taxonomy" id="1448309"/>
    <lineage>
        <taxon>Eukaryota</taxon>
        <taxon>Fungi</taxon>
        <taxon>Dikarya</taxon>
        <taxon>Basidiomycota</taxon>
        <taxon>Agaricomycotina</taxon>
        <taxon>Agaricomycetes</taxon>
        <taxon>Cantharellales</taxon>
        <taxon>Hydnaceae</taxon>
        <taxon>Hydnum</taxon>
    </lineage>
</organism>
<comment type="caution">
    <text evidence="2">The sequence shown here is derived from an EMBL/GenBank/DDBJ whole genome shotgun (WGS) entry which is preliminary data.</text>
</comment>
<dbReference type="Pfam" id="PF13650">
    <property type="entry name" value="Asp_protease_2"/>
    <property type="match status" value="1"/>
</dbReference>
<dbReference type="OrthoDB" id="5535068at2759"/>
<dbReference type="InterPro" id="IPR021109">
    <property type="entry name" value="Peptidase_aspartic_dom_sf"/>
</dbReference>
<name>A0A9P6AXQ5_9AGAM</name>
<evidence type="ECO:0000256" key="1">
    <source>
        <dbReference type="SAM" id="MobiDB-lite"/>
    </source>
</evidence>
<dbReference type="SUPFAM" id="SSF50630">
    <property type="entry name" value="Acid proteases"/>
    <property type="match status" value="1"/>
</dbReference>
<dbReference type="EMBL" id="MU128970">
    <property type="protein sequence ID" value="KAF9513632.1"/>
    <property type="molecule type" value="Genomic_DNA"/>
</dbReference>
<dbReference type="CDD" id="cd00303">
    <property type="entry name" value="retropepsin_like"/>
    <property type="match status" value="1"/>
</dbReference>
<feature type="region of interest" description="Disordered" evidence="1">
    <location>
        <begin position="281"/>
        <end position="319"/>
    </location>
</feature>
<dbReference type="AlphaFoldDB" id="A0A9P6AXQ5"/>
<reference evidence="2" key="1">
    <citation type="journal article" date="2020" name="Nat. Commun.">
        <title>Large-scale genome sequencing of mycorrhizal fungi provides insights into the early evolution of symbiotic traits.</title>
        <authorList>
            <person name="Miyauchi S."/>
            <person name="Kiss E."/>
            <person name="Kuo A."/>
            <person name="Drula E."/>
            <person name="Kohler A."/>
            <person name="Sanchez-Garcia M."/>
            <person name="Morin E."/>
            <person name="Andreopoulos B."/>
            <person name="Barry K.W."/>
            <person name="Bonito G."/>
            <person name="Buee M."/>
            <person name="Carver A."/>
            <person name="Chen C."/>
            <person name="Cichocki N."/>
            <person name="Clum A."/>
            <person name="Culley D."/>
            <person name="Crous P.W."/>
            <person name="Fauchery L."/>
            <person name="Girlanda M."/>
            <person name="Hayes R.D."/>
            <person name="Keri Z."/>
            <person name="LaButti K."/>
            <person name="Lipzen A."/>
            <person name="Lombard V."/>
            <person name="Magnuson J."/>
            <person name="Maillard F."/>
            <person name="Murat C."/>
            <person name="Nolan M."/>
            <person name="Ohm R.A."/>
            <person name="Pangilinan J."/>
            <person name="Pereira M.F."/>
            <person name="Perotto S."/>
            <person name="Peter M."/>
            <person name="Pfister S."/>
            <person name="Riley R."/>
            <person name="Sitrit Y."/>
            <person name="Stielow J.B."/>
            <person name="Szollosi G."/>
            <person name="Zifcakova L."/>
            <person name="Stursova M."/>
            <person name="Spatafora J.W."/>
            <person name="Tedersoo L."/>
            <person name="Vaario L.M."/>
            <person name="Yamada A."/>
            <person name="Yan M."/>
            <person name="Wang P."/>
            <person name="Xu J."/>
            <person name="Bruns T."/>
            <person name="Baldrian P."/>
            <person name="Vilgalys R."/>
            <person name="Dunand C."/>
            <person name="Henrissat B."/>
            <person name="Grigoriev I.V."/>
            <person name="Hibbett D."/>
            <person name="Nagy L.G."/>
            <person name="Martin F.M."/>
        </authorList>
    </citation>
    <scope>NUCLEOTIDE SEQUENCE</scope>
    <source>
        <strain evidence="2">UP504</strain>
    </source>
</reference>
<protein>
    <submittedName>
        <fullName evidence="2">Uncharacterized protein</fullName>
    </submittedName>
</protein>
<gene>
    <name evidence="2" type="ORF">BS47DRAFT_1362344</name>
</gene>
<accession>A0A9P6AXQ5</accession>